<dbReference type="InterPro" id="IPR003439">
    <property type="entry name" value="ABC_transporter-like_ATP-bd"/>
</dbReference>
<dbReference type="FunFam" id="3.40.50.300:FF:000016">
    <property type="entry name" value="Oligopeptide ABC transporter ATP-binding component"/>
    <property type="match status" value="1"/>
</dbReference>
<gene>
    <name evidence="6" type="ORF">G0X55_07540</name>
</gene>
<evidence type="ECO:0000256" key="1">
    <source>
        <dbReference type="ARBA" id="ARBA00005417"/>
    </source>
</evidence>
<dbReference type="GO" id="GO:0016887">
    <property type="term" value="F:ATP hydrolysis activity"/>
    <property type="evidence" value="ECO:0007669"/>
    <property type="project" value="InterPro"/>
</dbReference>
<dbReference type="GO" id="GO:0005524">
    <property type="term" value="F:ATP binding"/>
    <property type="evidence" value="ECO:0007669"/>
    <property type="project" value="UniProtKB-KW"/>
</dbReference>
<dbReference type="InterPro" id="IPR013563">
    <property type="entry name" value="Oligopep_ABC_C"/>
</dbReference>
<dbReference type="InterPro" id="IPR027417">
    <property type="entry name" value="P-loop_NTPase"/>
</dbReference>
<keyword evidence="2" id="KW-0813">Transport</keyword>
<dbReference type="GO" id="GO:0055085">
    <property type="term" value="P:transmembrane transport"/>
    <property type="evidence" value="ECO:0007669"/>
    <property type="project" value="UniProtKB-ARBA"/>
</dbReference>
<dbReference type="NCBIfam" id="NF007739">
    <property type="entry name" value="PRK10419.1"/>
    <property type="match status" value="2"/>
</dbReference>
<dbReference type="NCBIfam" id="NF010167">
    <property type="entry name" value="PRK13648.1"/>
    <property type="match status" value="2"/>
</dbReference>
<feature type="domain" description="ABC transporter" evidence="5">
    <location>
        <begin position="7"/>
        <end position="256"/>
    </location>
</feature>
<sequence>MSNLLEVNSLNVQFNYDETTVQAVKNVSFELRKKHILGIVGESGSGKSITAKSILGLLPDYPDHTLTGEIIFNGQSLNNLSTSALQQIRGKDISMIFQDPLSSLNPRLTIGKQITEVLFQHKRVSKSEAKSMTINILEKVGIKHATRQFDAYPHELSGGMRQRVMIAMALILKPQILIADEPTTALDASTQNQLLQLMKSLYEYTETSIIFITHDLGAVYQFCDDVIVMKDGSVVESGTVESGTVESIFKSPQHTYTKRLIDAIPDIHQTRPPRPLNNDILLKFDRVSVDYTSPSVSLYRAVNDINLAIRKGETLGIVGESGSGKSTLAKTVVGLKEVSEGFIWYNELPLSLFKDDELKSLRQEIQMIFQDPFASINPRFKVIDVIKRPLIIHGKVKDNDDIIKTVVSLLEKVGLDQSFLYRYPHELSGGQRQRVSIARALAVEPKVIVCDEAVSALDVSIQKDIIELLKQLQLDFGITYLFITHDMGVINEICDRVAVMKNGEIVELNNTEDIIKHPQSDYAKQLISEVAVIAK</sequence>
<evidence type="ECO:0000256" key="4">
    <source>
        <dbReference type="ARBA" id="ARBA00022840"/>
    </source>
</evidence>
<dbReference type="Pfam" id="PF08352">
    <property type="entry name" value="oligo_HPY"/>
    <property type="match status" value="1"/>
</dbReference>
<dbReference type="EMBL" id="JAAJKA010000012">
    <property type="protein sequence ID" value="NGL62947.1"/>
    <property type="molecule type" value="Genomic_DNA"/>
</dbReference>
<organism evidence="6">
    <name type="scientific">Staphylococcus aureus</name>
    <dbReference type="NCBI Taxonomy" id="1280"/>
    <lineage>
        <taxon>Bacteria</taxon>
        <taxon>Bacillati</taxon>
        <taxon>Bacillota</taxon>
        <taxon>Bacilli</taxon>
        <taxon>Bacillales</taxon>
        <taxon>Staphylococcaceae</taxon>
        <taxon>Staphylococcus</taxon>
    </lineage>
</organism>
<evidence type="ECO:0000313" key="6">
    <source>
        <dbReference type="EMBL" id="NGL62947.1"/>
    </source>
</evidence>
<feature type="domain" description="ABC transporter" evidence="5">
    <location>
        <begin position="282"/>
        <end position="527"/>
    </location>
</feature>
<dbReference type="CDD" id="cd03257">
    <property type="entry name" value="ABC_NikE_OppD_transporters"/>
    <property type="match status" value="2"/>
</dbReference>
<evidence type="ECO:0000259" key="5">
    <source>
        <dbReference type="PROSITE" id="PS50893"/>
    </source>
</evidence>
<dbReference type="InterPro" id="IPR017871">
    <property type="entry name" value="ABC_transporter-like_CS"/>
</dbReference>
<evidence type="ECO:0000256" key="3">
    <source>
        <dbReference type="ARBA" id="ARBA00022741"/>
    </source>
</evidence>
<keyword evidence="4 6" id="KW-0067">ATP-binding</keyword>
<comment type="similarity">
    <text evidence="1">Belongs to the ABC transporter superfamily.</text>
</comment>
<dbReference type="GO" id="GO:0015833">
    <property type="term" value="P:peptide transport"/>
    <property type="evidence" value="ECO:0007669"/>
    <property type="project" value="InterPro"/>
</dbReference>
<proteinExistence type="inferred from homology"/>
<dbReference type="Pfam" id="PF00005">
    <property type="entry name" value="ABC_tran"/>
    <property type="match status" value="2"/>
</dbReference>
<reference evidence="6" key="1">
    <citation type="submission" date="2020-02" db="EMBL/GenBank/DDBJ databases">
        <title>Novel Insights Into The Classification of Staphylococcal Beta-Lactamases In Relation To The Cefazolin Inoculum Effect.</title>
        <authorList>
            <person name="Carvajal L.P."/>
            <person name="Rincon S."/>
            <person name="Echeverri A."/>
            <person name="Porras J."/>
            <person name="Rios R."/>
            <person name="Ordonez K."/>
            <person name="Seas C."/>
            <person name="Gomez-Villegas S."/>
            <person name="Diaz L."/>
            <person name="Arias C.A."/>
            <person name="Reyes J."/>
        </authorList>
    </citation>
    <scope>NUCLEOTIDE SEQUENCE</scope>
    <source>
        <strain evidence="6">UCL764</strain>
    </source>
</reference>
<dbReference type="PANTHER" id="PTHR43776:SF7">
    <property type="entry name" value="D,D-DIPEPTIDE TRANSPORT ATP-BINDING PROTEIN DDPF-RELATED"/>
    <property type="match status" value="1"/>
</dbReference>
<comment type="caution">
    <text evidence="6">The sequence shown here is derived from an EMBL/GenBank/DDBJ whole genome shotgun (WGS) entry which is preliminary data.</text>
</comment>
<dbReference type="NCBIfam" id="NF008453">
    <property type="entry name" value="PRK11308.1"/>
    <property type="match status" value="2"/>
</dbReference>
<dbReference type="SUPFAM" id="SSF52540">
    <property type="entry name" value="P-loop containing nucleoside triphosphate hydrolases"/>
    <property type="match status" value="2"/>
</dbReference>
<dbReference type="InterPro" id="IPR003593">
    <property type="entry name" value="AAA+_ATPase"/>
</dbReference>
<dbReference type="PANTHER" id="PTHR43776">
    <property type="entry name" value="TRANSPORT ATP-BINDING PROTEIN"/>
    <property type="match status" value="1"/>
</dbReference>
<dbReference type="AlphaFoldDB" id="A0A6G4QMA8"/>
<protein>
    <submittedName>
        <fullName evidence="6">ABC transporter ATP-binding protein</fullName>
    </submittedName>
</protein>
<dbReference type="InterPro" id="IPR050319">
    <property type="entry name" value="ABC_transp_ATP-bind"/>
</dbReference>
<dbReference type="PROSITE" id="PS50893">
    <property type="entry name" value="ABC_TRANSPORTER_2"/>
    <property type="match status" value="2"/>
</dbReference>
<dbReference type="Gene3D" id="3.40.50.300">
    <property type="entry name" value="P-loop containing nucleotide triphosphate hydrolases"/>
    <property type="match status" value="2"/>
</dbReference>
<name>A0A6G4QMA8_STAAU</name>
<keyword evidence="3" id="KW-0547">Nucleotide-binding</keyword>
<accession>A0A6G4QMA8</accession>
<evidence type="ECO:0000256" key="2">
    <source>
        <dbReference type="ARBA" id="ARBA00022448"/>
    </source>
</evidence>
<dbReference type="SMART" id="SM00382">
    <property type="entry name" value="AAA"/>
    <property type="match status" value="2"/>
</dbReference>
<dbReference type="PROSITE" id="PS00211">
    <property type="entry name" value="ABC_TRANSPORTER_1"/>
    <property type="match status" value="2"/>
</dbReference>